<dbReference type="EMBL" id="MSLT01000023">
    <property type="protein sequence ID" value="OUD12437.1"/>
    <property type="molecule type" value="Genomic_DNA"/>
</dbReference>
<reference evidence="1 2" key="1">
    <citation type="submission" date="2016-12" db="EMBL/GenBank/DDBJ databases">
        <title>Thioflexothrix psekupsii D3 genome sequencing and assembly.</title>
        <authorList>
            <person name="Fomenkov A."/>
            <person name="Vincze T."/>
            <person name="Grabovich M."/>
            <person name="Anton B.P."/>
            <person name="Dubinina G."/>
            <person name="Orlova M."/>
            <person name="Belousova E."/>
            <person name="Roberts R.J."/>
        </authorList>
    </citation>
    <scope>NUCLEOTIDE SEQUENCE [LARGE SCALE GENOMIC DNA]</scope>
    <source>
        <strain evidence="1">D3</strain>
    </source>
</reference>
<protein>
    <submittedName>
        <fullName evidence="1">Uncharacterized protein</fullName>
    </submittedName>
</protein>
<sequence>MVEFGLHEKRKKINYTGKKQHIHTTDVFFYSHLRNKKKLFLSLFNFFFYASLPCRYQPLKFKLNKPFHWQTKDTILFLTYGVLNQYENTHYWRRWP</sequence>
<proteinExistence type="predicted"/>
<dbReference type="AlphaFoldDB" id="A0A251X678"/>
<name>A0A251X678_9GAMM</name>
<keyword evidence="2" id="KW-1185">Reference proteome</keyword>
<evidence type="ECO:0000313" key="1">
    <source>
        <dbReference type="EMBL" id="OUD12437.1"/>
    </source>
</evidence>
<dbReference type="Proteomes" id="UP000194798">
    <property type="component" value="Unassembled WGS sequence"/>
</dbReference>
<comment type="caution">
    <text evidence="1">The sequence shown here is derived from an EMBL/GenBank/DDBJ whole genome shotgun (WGS) entry which is preliminary data.</text>
</comment>
<evidence type="ECO:0000313" key="2">
    <source>
        <dbReference type="Proteomes" id="UP000194798"/>
    </source>
</evidence>
<gene>
    <name evidence="1" type="ORF">TPSD3_15120</name>
</gene>
<organism evidence="1 2">
    <name type="scientific">Thioflexithrix psekupsensis</name>
    <dbReference type="NCBI Taxonomy" id="1570016"/>
    <lineage>
        <taxon>Bacteria</taxon>
        <taxon>Pseudomonadati</taxon>
        <taxon>Pseudomonadota</taxon>
        <taxon>Gammaproteobacteria</taxon>
        <taxon>Thiotrichales</taxon>
        <taxon>Thioflexithrix</taxon>
    </lineage>
</organism>
<accession>A0A251X678</accession>